<dbReference type="SMART" id="SM00065">
    <property type="entry name" value="GAF"/>
    <property type="match status" value="1"/>
</dbReference>
<dbReference type="InterPro" id="IPR003018">
    <property type="entry name" value="GAF"/>
</dbReference>
<evidence type="ECO:0000259" key="17">
    <source>
        <dbReference type="PROSITE" id="PS50109"/>
    </source>
</evidence>
<keyword evidence="10 14" id="KW-0067">ATP-binding</keyword>
<organism evidence="19 20">
    <name type="scientific">Parapusillimonas granuli</name>
    <dbReference type="NCBI Taxonomy" id="380911"/>
    <lineage>
        <taxon>Bacteria</taxon>
        <taxon>Pseudomonadati</taxon>
        <taxon>Pseudomonadota</taxon>
        <taxon>Betaproteobacteria</taxon>
        <taxon>Burkholderiales</taxon>
        <taxon>Alcaligenaceae</taxon>
        <taxon>Parapusillimonas</taxon>
    </lineage>
</organism>
<evidence type="ECO:0000256" key="12">
    <source>
        <dbReference type="ARBA" id="ARBA00023012"/>
    </source>
</evidence>
<dbReference type="Pfam" id="PF00672">
    <property type="entry name" value="HAMP"/>
    <property type="match status" value="1"/>
</dbReference>
<feature type="transmembrane region" description="Helical" evidence="16">
    <location>
        <begin position="29"/>
        <end position="52"/>
    </location>
</feature>
<dbReference type="SUPFAM" id="SSF158472">
    <property type="entry name" value="HAMP domain-like"/>
    <property type="match status" value="1"/>
</dbReference>
<keyword evidence="12 14" id="KW-0902">Two-component regulatory system</keyword>
<dbReference type="InterPro" id="IPR003594">
    <property type="entry name" value="HATPase_dom"/>
</dbReference>
<dbReference type="SMART" id="SM00387">
    <property type="entry name" value="HATPase_c"/>
    <property type="match status" value="1"/>
</dbReference>
<evidence type="ECO:0000259" key="18">
    <source>
        <dbReference type="PROSITE" id="PS50885"/>
    </source>
</evidence>
<evidence type="ECO:0000256" key="10">
    <source>
        <dbReference type="ARBA" id="ARBA00022840"/>
    </source>
</evidence>
<dbReference type="Gene3D" id="1.20.120.960">
    <property type="entry name" value="Histidine kinase NarX, sensor domain"/>
    <property type="match status" value="1"/>
</dbReference>
<evidence type="ECO:0000313" key="20">
    <source>
        <dbReference type="Proteomes" id="UP000559809"/>
    </source>
</evidence>
<name>A0A853FYM8_9BURK</name>
<dbReference type="InterPro" id="IPR042295">
    <property type="entry name" value="NarX-like_N_sf"/>
</dbReference>
<accession>A0A853FYM8</accession>
<keyword evidence="15" id="KW-0175">Coiled coil</keyword>
<evidence type="ECO:0000256" key="5">
    <source>
        <dbReference type="ARBA" id="ARBA00022553"/>
    </source>
</evidence>
<dbReference type="Gene3D" id="3.30.450.40">
    <property type="match status" value="1"/>
</dbReference>
<dbReference type="SUPFAM" id="SSF55781">
    <property type="entry name" value="GAF domain-like"/>
    <property type="match status" value="1"/>
</dbReference>
<keyword evidence="7 16" id="KW-0812">Transmembrane</keyword>
<keyword evidence="9 14" id="KW-0418">Kinase</keyword>
<comment type="catalytic activity">
    <reaction evidence="1 14">
        <text>ATP + protein L-histidine = ADP + protein N-phospho-L-histidine.</text>
        <dbReference type="EC" id="2.7.13.3"/>
    </reaction>
</comment>
<dbReference type="EC" id="2.7.13.3" evidence="14"/>
<evidence type="ECO:0000256" key="14">
    <source>
        <dbReference type="PIRNR" id="PIRNR003167"/>
    </source>
</evidence>
<dbReference type="GO" id="GO:0005886">
    <property type="term" value="C:plasma membrane"/>
    <property type="evidence" value="ECO:0007669"/>
    <property type="project" value="UniProtKB-SubCell"/>
</dbReference>
<dbReference type="RefSeq" id="WP_180154512.1">
    <property type="nucleotide sequence ID" value="NZ_JACCEM010000004.1"/>
</dbReference>
<evidence type="ECO:0000256" key="9">
    <source>
        <dbReference type="ARBA" id="ARBA00022777"/>
    </source>
</evidence>
<dbReference type="Gene3D" id="1.20.5.1930">
    <property type="match status" value="1"/>
</dbReference>
<dbReference type="InterPro" id="IPR036890">
    <property type="entry name" value="HATPase_C_sf"/>
</dbReference>
<dbReference type="PIRSF" id="PIRSF003167">
    <property type="entry name" value="STHK_NarX/NarQ"/>
    <property type="match status" value="1"/>
</dbReference>
<dbReference type="InterPro" id="IPR005467">
    <property type="entry name" value="His_kinase_dom"/>
</dbReference>
<dbReference type="Proteomes" id="UP000559809">
    <property type="component" value="Unassembled WGS sequence"/>
</dbReference>
<dbReference type="GO" id="GO:0046983">
    <property type="term" value="F:protein dimerization activity"/>
    <property type="evidence" value="ECO:0007669"/>
    <property type="project" value="UniProtKB-UniRule"/>
</dbReference>
<dbReference type="Pfam" id="PF07730">
    <property type="entry name" value="HisKA_3"/>
    <property type="match status" value="1"/>
</dbReference>
<keyword evidence="5" id="KW-0597">Phosphoprotein</keyword>
<dbReference type="EMBL" id="JACCEM010000004">
    <property type="protein sequence ID" value="NYT49197.1"/>
    <property type="molecule type" value="Genomic_DNA"/>
</dbReference>
<evidence type="ECO:0000256" key="1">
    <source>
        <dbReference type="ARBA" id="ARBA00000085"/>
    </source>
</evidence>
<keyword evidence="20" id="KW-1185">Reference proteome</keyword>
<sequence>MSTEYSMNWAEHLTPDSLPRPRHRLSTRIVASSLVALVVVLGMIGTTLWLSWRLEGAGAAINDTGSLRMRAHRIAVELMWPQDQRDERVREQFRIMDETLALLAKGSEQRPLLLPGDPQIREQLEDVTRYWREVARPRAEQALVSGGAGAYLESLPELAGRADTLVGMIERDNAGKTAALRVAQGGLAMLAVMGTLAMIYLLYLWIIAPVLRLRDGLQSMAAHEFSMRLPVESRDEFGVLATGYNRMADELESLYSGLEERVEEKTRQLAAQNLEISALYDMAAFLNQPNDIEAMCDGFLQRVARQFEADGASIRTLDSEHQRVSLVASVGLSKDLTEAEHCMRVDDCYCGQATLNGSMFVIRDVSRSTVVQEPKCYRDGFASVAVFRIVAREEVMGTFSLHFRRYPALSPSARRLLESFGQLMGAALENRRLDAKARELAIVQERSLVAQGLHDSLAQGLNFLNLQLQLLEDAVRRNDTAEVEEIVPLLRMGVDGSYQDVRELLTNFRSKLEQGDLRRAIEETVQRFRRQTGCETTLELDYAQGTPLAPEQQLQVLFILQEALSNVRKHAAAKHVHISVRNARDFTLEVTDDGQGYDPREVAERGEAHIGLDIMRERAARMNAVITLESAPGEGARVALLLPASERQPA</sequence>
<evidence type="ECO:0000256" key="2">
    <source>
        <dbReference type="ARBA" id="ARBA00004429"/>
    </source>
</evidence>
<evidence type="ECO:0000256" key="13">
    <source>
        <dbReference type="ARBA" id="ARBA00023136"/>
    </source>
</evidence>
<dbReference type="Pfam" id="PF13185">
    <property type="entry name" value="GAF_2"/>
    <property type="match status" value="1"/>
</dbReference>
<reference evidence="19 20" key="1">
    <citation type="submission" date="2020-07" db="EMBL/GenBank/DDBJ databases">
        <title>Taxonomic revisions and descriptions of new bacterial species based on genomic comparisons in the high-G+C-content subgroup of the family Alcaligenaceae.</title>
        <authorList>
            <person name="Szabo A."/>
            <person name="Felfoldi T."/>
        </authorList>
    </citation>
    <scope>NUCLEOTIDE SEQUENCE [LARGE SCALE GENOMIC DNA]</scope>
    <source>
        <strain evidence="19 20">LMG 24012</strain>
    </source>
</reference>
<evidence type="ECO:0000256" key="11">
    <source>
        <dbReference type="ARBA" id="ARBA00022989"/>
    </source>
</evidence>
<gene>
    <name evidence="19" type="ORF">H0A72_07725</name>
</gene>
<feature type="domain" description="HAMP" evidence="18">
    <location>
        <begin position="204"/>
        <end position="256"/>
    </location>
</feature>
<dbReference type="InterPro" id="IPR011712">
    <property type="entry name" value="Sig_transdc_His_kin_sub3_dim/P"/>
</dbReference>
<keyword evidence="6 14" id="KW-0808">Transferase</keyword>
<keyword evidence="13 14" id="KW-0472">Membrane</keyword>
<feature type="transmembrane region" description="Helical" evidence="16">
    <location>
        <begin position="187"/>
        <end position="211"/>
    </location>
</feature>
<dbReference type="PROSITE" id="PS50109">
    <property type="entry name" value="HIS_KIN"/>
    <property type="match status" value="1"/>
</dbReference>
<dbReference type="InterPro" id="IPR029095">
    <property type="entry name" value="NarX-like_N"/>
</dbReference>
<dbReference type="SMART" id="SM00304">
    <property type="entry name" value="HAMP"/>
    <property type="match status" value="1"/>
</dbReference>
<dbReference type="InterPro" id="IPR029016">
    <property type="entry name" value="GAF-like_dom_sf"/>
</dbReference>
<evidence type="ECO:0000256" key="7">
    <source>
        <dbReference type="ARBA" id="ARBA00022692"/>
    </source>
</evidence>
<keyword evidence="11 16" id="KW-1133">Transmembrane helix</keyword>
<dbReference type="SUPFAM" id="SSF55874">
    <property type="entry name" value="ATPase domain of HSP90 chaperone/DNA topoisomerase II/histidine kinase"/>
    <property type="match status" value="1"/>
</dbReference>
<dbReference type="PROSITE" id="PS50885">
    <property type="entry name" value="HAMP"/>
    <property type="match status" value="1"/>
</dbReference>
<dbReference type="Gene3D" id="6.10.340.10">
    <property type="match status" value="1"/>
</dbReference>
<dbReference type="Pfam" id="PF13675">
    <property type="entry name" value="PilJ"/>
    <property type="match status" value="1"/>
</dbReference>
<dbReference type="PANTHER" id="PTHR24421:SF10">
    <property type="entry name" value="NITRATE_NITRITE SENSOR PROTEIN NARQ"/>
    <property type="match status" value="1"/>
</dbReference>
<dbReference type="GO" id="GO:0005524">
    <property type="term" value="F:ATP binding"/>
    <property type="evidence" value="ECO:0007669"/>
    <property type="project" value="UniProtKB-UniRule"/>
</dbReference>
<evidence type="ECO:0000256" key="16">
    <source>
        <dbReference type="SAM" id="Phobius"/>
    </source>
</evidence>
<dbReference type="Gene3D" id="3.30.565.10">
    <property type="entry name" value="Histidine kinase-like ATPase, C-terminal domain"/>
    <property type="match status" value="1"/>
</dbReference>
<dbReference type="Pfam" id="PF02518">
    <property type="entry name" value="HATPase_c"/>
    <property type="match status" value="1"/>
</dbReference>
<evidence type="ECO:0000313" key="19">
    <source>
        <dbReference type="EMBL" id="NYT49197.1"/>
    </source>
</evidence>
<comment type="subcellular location">
    <subcellularLocation>
        <location evidence="2">Cell inner membrane</location>
        <topology evidence="2">Multi-pass membrane protein</topology>
    </subcellularLocation>
</comment>
<evidence type="ECO:0000256" key="6">
    <source>
        <dbReference type="ARBA" id="ARBA00022679"/>
    </source>
</evidence>
<evidence type="ECO:0000256" key="8">
    <source>
        <dbReference type="ARBA" id="ARBA00022741"/>
    </source>
</evidence>
<dbReference type="AlphaFoldDB" id="A0A853FYM8"/>
<evidence type="ECO:0000256" key="15">
    <source>
        <dbReference type="SAM" id="Coils"/>
    </source>
</evidence>
<dbReference type="InterPro" id="IPR050482">
    <property type="entry name" value="Sensor_HK_TwoCompSys"/>
</dbReference>
<feature type="coiled-coil region" evidence="15">
    <location>
        <begin position="248"/>
        <end position="275"/>
    </location>
</feature>
<evidence type="ECO:0000256" key="3">
    <source>
        <dbReference type="ARBA" id="ARBA00022475"/>
    </source>
</evidence>
<dbReference type="InterPro" id="IPR016380">
    <property type="entry name" value="Sig_transdc_His_kin_NarX/NarQ"/>
</dbReference>
<proteinExistence type="predicted"/>
<dbReference type="CDD" id="cd16917">
    <property type="entry name" value="HATPase_UhpB-NarQ-NarX-like"/>
    <property type="match status" value="1"/>
</dbReference>
<dbReference type="InterPro" id="IPR003660">
    <property type="entry name" value="HAMP_dom"/>
</dbReference>
<evidence type="ECO:0000256" key="4">
    <source>
        <dbReference type="ARBA" id="ARBA00022519"/>
    </source>
</evidence>
<protein>
    <recommendedName>
        <fullName evidence="14">Sensor protein</fullName>
        <ecNumber evidence="14">2.7.13.3</ecNumber>
    </recommendedName>
</protein>
<keyword evidence="4 14" id="KW-0997">Cell inner membrane</keyword>
<dbReference type="CDD" id="cd06225">
    <property type="entry name" value="HAMP"/>
    <property type="match status" value="1"/>
</dbReference>
<feature type="domain" description="Histidine kinase" evidence="17">
    <location>
        <begin position="452"/>
        <end position="646"/>
    </location>
</feature>
<keyword evidence="8 14" id="KW-0547">Nucleotide-binding</keyword>
<comment type="caution">
    <text evidence="19">The sequence shown here is derived from an EMBL/GenBank/DDBJ whole genome shotgun (WGS) entry which is preliminary data.</text>
</comment>
<dbReference type="PANTHER" id="PTHR24421">
    <property type="entry name" value="NITRATE/NITRITE SENSOR PROTEIN NARX-RELATED"/>
    <property type="match status" value="1"/>
</dbReference>
<keyword evidence="3 14" id="KW-1003">Cell membrane</keyword>
<dbReference type="GO" id="GO:0000155">
    <property type="term" value="F:phosphorelay sensor kinase activity"/>
    <property type="evidence" value="ECO:0007669"/>
    <property type="project" value="UniProtKB-UniRule"/>
</dbReference>